<proteinExistence type="predicted"/>
<evidence type="ECO:0000313" key="3">
    <source>
        <dbReference type="Proteomes" id="UP000799444"/>
    </source>
</evidence>
<dbReference type="EMBL" id="ML996232">
    <property type="protein sequence ID" value="KAF2729867.1"/>
    <property type="molecule type" value="Genomic_DNA"/>
</dbReference>
<evidence type="ECO:0000313" key="2">
    <source>
        <dbReference type="EMBL" id="KAF2729867.1"/>
    </source>
</evidence>
<dbReference type="InterPro" id="IPR021842">
    <property type="entry name" value="DUF3435"/>
</dbReference>
<protein>
    <submittedName>
        <fullName evidence="2">Uncharacterized protein</fullName>
    </submittedName>
</protein>
<sequence length="346" mass="39521">MYQNSNPFLCPIAHMIAVGLHHDAFAASTIRDPEAILRARIPKRKTCRIFRWKESKLKEPIFREPQRAKGQASLASPVMPLRAHTVARYLKRLGRDVGMEQPLSHTCIRRGTGNAVDKMGTVADRDQVMGHSYSGIFQFYINPNVKCDVQTAYLEQPSDTALMKVLSSMSLTRYPLAPNKLSLDDARAIEQHATIVKLRQKRDALTKTIGEIRREARPERRRGSAASEKKHLRDRAERKARERYFMENDTRELEQEDEDEVKPAVTTCALEGGLASQRMFCWSRPAKMMDHLEDHHLGYFAQDATISCPHPTCRRKGAMLDGVSHFKNHALCVHNIKLRVPRVEPF</sequence>
<name>A0A9P4UVE3_9PLEO</name>
<gene>
    <name evidence="2" type="ORF">EJ04DRAFT_527418</name>
</gene>
<dbReference type="PANTHER" id="PTHR37535:SF4">
    <property type="entry name" value="FLUG DOMAIN-CONTAINING PROTEIN"/>
    <property type="match status" value="1"/>
</dbReference>
<feature type="region of interest" description="Disordered" evidence="1">
    <location>
        <begin position="212"/>
        <end position="243"/>
    </location>
</feature>
<dbReference type="Proteomes" id="UP000799444">
    <property type="component" value="Unassembled WGS sequence"/>
</dbReference>
<evidence type="ECO:0000256" key="1">
    <source>
        <dbReference type="SAM" id="MobiDB-lite"/>
    </source>
</evidence>
<accession>A0A9P4UVE3</accession>
<dbReference type="PANTHER" id="PTHR37535">
    <property type="entry name" value="FLUG DOMAIN PROTEIN"/>
    <property type="match status" value="1"/>
</dbReference>
<organism evidence="2 3">
    <name type="scientific">Polyplosphaeria fusca</name>
    <dbReference type="NCBI Taxonomy" id="682080"/>
    <lineage>
        <taxon>Eukaryota</taxon>
        <taxon>Fungi</taxon>
        <taxon>Dikarya</taxon>
        <taxon>Ascomycota</taxon>
        <taxon>Pezizomycotina</taxon>
        <taxon>Dothideomycetes</taxon>
        <taxon>Pleosporomycetidae</taxon>
        <taxon>Pleosporales</taxon>
        <taxon>Tetraplosphaeriaceae</taxon>
        <taxon>Polyplosphaeria</taxon>
    </lineage>
</organism>
<comment type="caution">
    <text evidence="2">The sequence shown here is derived from an EMBL/GenBank/DDBJ whole genome shotgun (WGS) entry which is preliminary data.</text>
</comment>
<reference evidence="2" key="1">
    <citation type="journal article" date="2020" name="Stud. Mycol.">
        <title>101 Dothideomycetes genomes: a test case for predicting lifestyles and emergence of pathogens.</title>
        <authorList>
            <person name="Haridas S."/>
            <person name="Albert R."/>
            <person name="Binder M."/>
            <person name="Bloem J."/>
            <person name="Labutti K."/>
            <person name="Salamov A."/>
            <person name="Andreopoulos B."/>
            <person name="Baker S."/>
            <person name="Barry K."/>
            <person name="Bills G."/>
            <person name="Bluhm B."/>
            <person name="Cannon C."/>
            <person name="Castanera R."/>
            <person name="Culley D."/>
            <person name="Daum C."/>
            <person name="Ezra D."/>
            <person name="Gonzalez J."/>
            <person name="Henrissat B."/>
            <person name="Kuo A."/>
            <person name="Liang C."/>
            <person name="Lipzen A."/>
            <person name="Lutzoni F."/>
            <person name="Magnuson J."/>
            <person name="Mondo S."/>
            <person name="Nolan M."/>
            <person name="Ohm R."/>
            <person name="Pangilinan J."/>
            <person name="Park H.-J."/>
            <person name="Ramirez L."/>
            <person name="Alfaro M."/>
            <person name="Sun H."/>
            <person name="Tritt A."/>
            <person name="Yoshinaga Y."/>
            <person name="Zwiers L.-H."/>
            <person name="Turgeon B."/>
            <person name="Goodwin S."/>
            <person name="Spatafora J."/>
            <person name="Crous P."/>
            <person name="Grigoriev I."/>
        </authorList>
    </citation>
    <scope>NUCLEOTIDE SEQUENCE</scope>
    <source>
        <strain evidence="2">CBS 125425</strain>
    </source>
</reference>
<keyword evidence="3" id="KW-1185">Reference proteome</keyword>
<dbReference type="AlphaFoldDB" id="A0A9P4UVE3"/>
<dbReference type="OrthoDB" id="4485682at2759"/>
<dbReference type="Pfam" id="PF11917">
    <property type="entry name" value="DUF3435"/>
    <property type="match status" value="1"/>
</dbReference>